<dbReference type="GO" id="GO:0004185">
    <property type="term" value="F:serine-type carboxypeptidase activity"/>
    <property type="evidence" value="ECO:0007669"/>
    <property type="project" value="UniProtKB-UniRule"/>
</dbReference>
<comment type="caution">
    <text evidence="6">The sequence shown here is derived from an EMBL/GenBank/DDBJ whole genome shotgun (WGS) entry which is preliminary data.</text>
</comment>
<feature type="signal peptide" evidence="5">
    <location>
        <begin position="1"/>
        <end position="33"/>
    </location>
</feature>
<dbReference type="PRINTS" id="PR00724">
    <property type="entry name" value="CRBOXYPTASEC"/>
</dbReference>
<dbReference type="PANTHER" id="PTHR11802">
    <property type="entry name" value="SERINE PROTEASE FAMILY S10 SERINE CARBOXYPEPTIDASE"/>
    <property type="match status" value="1"/>
</dbReference>
<evidence type="ECO:0000313" key="6">
    <source>
        <dbReference type="EMBL" id="KAG0589697.1"/>
    </source>
</evidence>
<feature type="chain" id="PRO_5035966882" description="Carboxypeptidase" evidence="5">
    <location>
        <begin position="34"/>
        <end position="497"/>
    </location>
</feature>
<evidence type="ECO:0000256" key="5">
    <source>
        <dbReference type="RuleBase" id="RU361156"/>
    </source>
</evidence>
<dbReference type="InterPro" id="IPR018202">
    <property type="entry name" value="Ser_caboxypep_ser_AS"/>
</dbReference>
<sequence>MAGEFFSRGPSVVAVLVLLVVTFLHLTVSSVNGTLVVEQSRNGGRRSLLENGNWKEQQEADRVWLPEQPAVNFSQYAGMVTVNATAGRAYFYFFVESPDHPSSKPLTLWLNGGPGCSSLAYGFAEEFGPYRILPDASGVYLHEYAWNRASNMLFLESPSGVGFSFSNVSSENQIGGDKRTAEDNYMFLLNWFERFPQYKDREFYIAGESYAGHYVPQLAKLIVDRNPEAELKINLKGMMAGNPVTDAYWDNVGNIDYWHSHALISDQTWENMKKECNFSDPDCCSKACDNLYTFAQTYELGQIDPYSIYTANCLITIGANSMRTQKSYLNVRPDNPFTRARRGYDPCTGNYAEAYFNRPEVQRALHANVSGIIPYNWTGCSGELQNWTDSAFSVIPEYKALIKAGLKIWVFSGDADSVVPVTSTRYALAAMKLSIKTPWHAWYHHQQVGGRVIEYEGLTYVTIRGAGHEVPLLQPGRAFHMFKSFLAAKQLPKSSYE</sequence>
<dbReference type="PANTHER" id="PTHR11802:SF470">
    <property type="entry name" value="CARBOXYPEPTIDASE"/>
    <property type="match status" value="1"/>
</dbReference>
<dbReference type="InterPro" id="IPR001563">
    <property type="entry name" value="Peptidase_S10"/>
</dbReference>
<organism evidence="6 7">
    <name type="scientific">Ceratodon purpureus</name>
    <name type="common">Fire moss</name>
    <name type="synonym">Dicranum purpureum</name>
    <dbReference type="NCBI Taxonomy" id="3225"/>
    <lineage>
        <taxon>Eukaryota</taxon>
        <taxon>Viridiplantae</taxon>
        <taxon>Streptophyta</taxon>
        <taxon>Embryophyta</taxon>
        <taxon>Bryophyta</taxon>
        <taxon>Bryophytina</taxon>
        <taxon>Bryopsida</taxon>
        <taxon>Dicranidae</taxon>
        <taxon>Pseudoditrichales</taxon>
        <taxon>Ditrichaceae</taxon>
        <taxon>Ceratodon</taxon>
    </lineage>
</organism>
<protein>
    <recommendedName>
        <fullName evidence="5">Carboxypeptidase</fullName>
        <ecNumber evidence="5">3.4.16.-</ecNumber>
    </recommendedName>
</protein>
<comment type="similarity">
    <text evidence="1 5">Belongs to the peptidase S10 family.</text>
</comment>
<evidence type="ECO:0000256" key="2">
    <source>
        <dbReference type="ARBA" id="ARBA00022729"/>
    </source>
</evidence>
<dbReference type="GO" id="GO:0006508">
    <property type="term" value="P:proteolysis"/>
    <property type="evidence" value="ECO:0007669"/>
    <property type="project" value="UniProtKB-KW"/>
</dbReference>
<dbReference type="AlphaFoldDB" id="A0A8T0J2C5"/>
<keyword evidence="3" id="KW-1015">Disulfide bond</keyword>
<proteinExistence type="inferred from homology"/>
<reference evidence="6" key="1">
    <citation type="submission" date="2020-06" db="EMBL/GenBank/DDBJ databases">
        <title>WGS assembly of Ceratodon purpureus strain R40.</title>
        <authorList>
            <person name="Carey S.B."/>
            <person name="Jenkins J."/>
            <person name="Shu S."/>
            <person name="Lovell J.T."/>
            <person name="Sreedasyam A."/>
            <person name="Maumus F."/>
            <person name="Tiley G.P."/>
            <person name="Fernandez-Pozo N."/>
            <person name="Barry K."/>
            <person name="Chen C."/>
            <person name="Wang M."/>
            <person name="Lipzen A."/>
            <person name="Daum C."/>
            <person name="Saski C.A."/>
            <person name="Payton A.C."/>
            <person name="Mcbreen J.C."/>
            <person name="Conrad R.E."/>
            <person name="Kollar L.M."/>
            <person name="Olsson S."/>
            <person name="Huttunen S."/>
            <person name="Landis J.B."/>
            <person name="Wickett N.J."/>
            <person name="Johnson M.G."/>
            <person name="Rensing S.A."/>
            <person name="Grimwood J."/>
            <person name="Schmutz J."/>
            <person name="Mcdaniel S.F."/>
        </authorList>
    </citation>
    <scope>NUCLEOTIDE SEQUENCE</scope>
    <source>
        <strain evidence="6">R40</strain>
    </source>
</reference>
<accession>A0A8T0J2C5</accession>
<evidence type="ECO:0000313" key="7">
    <source>
        <dbReference type="Proteomes" id="UP000822688"/>
    </source>
</evidence>
<dbReference type="GO" id="GO:0005773">
    <property type="term" value="C:vacuole"/>
    <property type="evidence" value="ECO:0007669"/>
    <property type="project" value="TreeGrafter"/>
</dbReference>
<dbReference type="Proteomes" id="UP000822688">
    <property type="component" value="Chromosome 1"/>
</dbReference>
<dbReference type="Pfam" id="PF00450">
    <property type="entry name" value="Peptidase_S10"/>
    <property type="match status" value="1"/>
</dbReference>
<dbReference type="Gene3D" id="3.40.50.1820">
    <property type="entry name" value="alpha/beta hydrolase"/>
    <property type="match status" value="1"/>
</dbReference>
<dbReference type="EMBL" id="CM026421">
    <property type="protein sequence ID" value="KAG0589697.1"/>
    <property type="molecule type" value="Genomic_DNA"/>
</dbReference>
<dbReference type="EC" id="3.4.16.-" evidence="5"/>
<evidence type="ECO:0000256" key="3">
    <source>
        <dbReference type="ARBA" id="ARBA00023157"/>
    </source>
</evidence>
<dbReference type="InterPro" id="IPR033124">
    <property type="entry name" value="Ser_caboxypep_his_AS"/>
</dbReference>
<keyword evidence="2 5" id="KW-0732">Signal</keyword>
<dbReference type="Gene3D" id="6.10.250.940">
    <property type="match status" value="1"/>
</dbReference>
<dbReference type="InterPro" id="IPR029058">
    <property type="entry name" value="AB_hydrolase_fold"/>
</dbReference>
<keyword evidence="7" id="KW-1185">Reference proteome</keyword>
<dbReference type="SUPFAM" id="SSF53474">
    <property type="entry name" value="alpha/beta-Hydrolases"/>
    <property type="match status" value="1"/>
</dbReference>
<evidence type="ECO:0000256" key="1">
    <source>
        <dbReference type="ARBA" id="ARBA00009431"/>
    </source>
</evidence>
<keyword evidence="5" id="KW-0378">Hydrolase</keyword>
<dbReference type="PROSITE" id="PS00131">
    <property type="entry name" value="CARBOXYPEPT_SER_SER"/>
    <property type="match status" value="1"/>
</dbReference>
<name>A0A8T0J2C5_CERPU</name>
<gene>
    <name evidence="6" type="ORF">KC19_1G040600</name>
</gene>
<dbReference type="PROSITE" id="PS00560">
    <property type="entry name" value="CARBOXYPEPT_SER_HIS"/>
    <property type="match status" value="1"/>
</dbReference>
<keyword evidence="5" id="KW-0121">Carboxypeptidase</keyword>
<dbReference type="Gene3D" id="3.40.50.11320">
    <property type="match status" value="1"/>
</dbReference>
<keyword evidence="4" id="KW-0325">Glycoprotein</keyword>
<evidence type="ECO:0000256" key="4">
    <source>
        <dbReference type="ARBA" id="ARBA00023180"/>
    </source>
</evidence>
<keyword evidence="5" id="KW-0645">Protease</keyword>
<dbReference type="FunFam" id="3.40.50.1820:FF:000211">
    <property type="entry name" value="Carboxypeptidase"/>
    <property type="match status" value="1"/>
</dbReference>
<dbReference type="FunFam" id="3.40.50.11320:FF:000002">
    <property type="entry name" value="Carboxypeptidase"/>
    <property type="match status" value="1"/>
</dbReference>